<organism evidence="3">
    <name type="scientific">Enterobius vermicularis</name>
    <name type="common">Human pinworm</name>
    <dbReference type="NCBI Taxonomy" id="51028"/>
    <lineage>
        <taxon>Eukaryota</taxon>
        <taxon>Metazoa</taxon>
        <taxon>Ecdysozoa</taxon>
        <taxon>Nematoda</taxon>
        <taxon>Chromadorea</taxon>
        <taxon>Rhabditida</taxon>
        <taxon>Spirurina</taxon>
        <taxon>Oxyuridomorpha</taxon>
        <taxon>Oxyuroidea</taxon>
        <taxon>Oxyuridae</taxon>
        <taxon>Enterobius</taxon>
    </lineage>
</organism>
<sequence length="213" mass="24104">MVAISLIRRHRQLFEKTRDYATAYTDWKRFSAYPRVDMRMISCYAESAEKVKHQIKLLASSSGCLCAQKNLYPNGLPYDRSVYQHRVCLPCDNNRVIVSLSTASYGEDSAIVHESAGHSRTAGMPVPNWATKIQYHSFCAVLTTTDAHFVVALHTIPNLSIQLPKLSECVIGVILHPYLFKDNEVECCTTLTAKQMYQQYGDEEDVEDGDFVL</sequence>
<evidence type="ECO:0000313" key="1">
    <source>
        <dbReference type="EMBL" id="VDD95109.1"/>
    </source>
</evidence>
<reference evidence="3" key="1">
    <citation type="submission" date="2017-02" db="UniProtKB">
        <authorList>
            <consortium name="WormBaseParasite"/>
        </authorList>
    </citation>
    <scope>IDENTIFICATION</scope>
</reference>
<protein>
    <submittedName>
        <fullName evidence="3">SET domain-containing protein</fullName>
    </submittedName>
</protein>
<keyword evidence="2" id="KW-1185">Reference proteome</keyword>
<dbReference type="EMBL" id="UXUI01010342">
    <property type="protein sequence ID" value="VDD95109.1"/>
    <property type="molecule type" value="Genomic_DNA"/>
</dbReference>
<dbReference type="WBParaSite" id="EVEC_0001051501-mRNA-1">
    <property type="protein sequence ID" value="EVEC_0001051501-mRNA-1"/>
    <property type="gene ID" value="EVEC_0001051501"/>
</dbReference>
<dbReference type="Proteomes" id="UP000274131">
    <property type="component" value="Unassembled WGS sequence"/>
</dbReference>
<name>A0A0N4VI64_ENTVE</name>
<evidence type="ECO:0000313" key="2">
    <source>
        <dbReference type="Proteomes" id="UP000274131"/>
    </source>
</evidence>
<gene>
    <name evidence="1" type="ORF">EVEC_LOCUS9860</name>
</gene>
<dbReference type="AlphaFoldDB" id="A0A0N4VI64"/>
<reference evidence="1 2" key="2">
    <citation type="submission" date="2018-10" db="EMBL/GenBank/DDBJ databases">
        <authorList>
            <consortium name="Pathogen Informatics"/>
        </authorList>
    </citation>
    <scope>NUCLEOTIDE SEQUENCE [LARGE SCALE GENOMIC DNA]</scope>
</reference>
<evidence type="ECO:0000313" key="3">
    <source>
        <dbReference type="WBParaSite" id="EVEC_0001051501-mRNA-1"/>
    </source>
</evidence>
<proteinExistence type="predicted"/>
<accession>A0A0N4VI64</accession>